<proteinExistence type="inferred from homology"/>
<dbReference type="PANTHER" id="PTHR33383">
    <property type="entry name" value="MEMBRANE PROTEIN INSERTION EFFICIENCY FACTOR-RELATED"/>
    <property type="match status" value="1"/>
</dbReference>
<evidence type="ECO:0000313" key="2">
    <source>
        <dbReference type="EMBL" id="GBR76849.1"/>
    </source>
</evidence>
<evidence type="ECO:0000256" key="1">
    <source>
        <dbReference type="HAMAP-Rule" id="MF_00386"/>
    </source>
</evidence>
<keyword evidence="1" id="KW-0472">Membrane</keyword>
<dbReference type="PANTHER" id="PTHR33383:SF1">
    <property type="entry name" value="MEMBRANE PROTEIN INSERTION EFFICIENCY FACTOR-RELATED"/>
    <property type="match status" value="1"/>
</dbReference>
<organism evidence="2 3">
    <name type="scientific">Candidatus Termititenax persephonae</name>
    <dbReference type="NCBI Taxonomy" id="2218525"/>
    <lineage>
        <taxon>Bacteria</taxon>
        <taxon>Bacillati</taxon>
        <taxon>Candidatus Margulisiibacteriota</taxon>
        <taxon>Candidatus Termititenacia</taxon>
        <taxon>Candidatus Termititenacales</taxon>
        <taxon>Candidatus Termititenacaceae</taxon>
        <taxon>Candidatus Termititenax</taxon>
    </lineage>
</organism>
<gene>
    <name evidence="2" type="ORF">NO2_1337</name>
</gene>
<dbReference type="EMBL" id="BGZO01000056">
    <property type="protein sequence ID" value="GBR76849.1"/>
    <property type="molecule type" value="Genomic_DNA"/>
</dbReference>
<reference evidence="2 3" key="1">
    <citation type="journal article" date="2019" name="ISME J.">
        <title>Genome analyses of uncultured TG2/ZB3 bacteria in 'Margulisbacteria' specifically attached to ectosymbiotic spirochetes of protists in the termite gut.</title>
        <authorList>
            <person name="Utami Y.D."/>
            <person name="Kuwahara H."/>
            <person name="Igai K."/>
            <person name="Murakami T."/>
            <person name="Sugaya K."/>
            <person name="Morikawa T."/>
            <person name="Nagura Y."/>
            <person name="Yuki M."/>
            <person name="Deevong P."/>
            <person name="Inoue T."/>
            <person name="Kihara K."/>
            <person name="Lo N."/>
            <person name="Yamada A."/>
            <person name="Ohkuma M."/>
            <person name="Hongoh Y."/>
        </authorList>
    </citation>
    <scope>NUCLEOTIDE SEQUENCE [LARGE SCALE GENOMIC DNA]</scope>
    <source>
        <strain evidence="2">NkOx7-02</strain>
    </source>
</reference>
<evidence type="ECO:0000313" key="3">
    <source>
        <dbReference type="Proteomes" id="UP000275925"/>
    </source>
</evidence>
<sequence>MPKKIVIGLIRVYQFFSRRLPVKTCRFYPTCSEYMALSIEKYGVACGLWRGLKRIWRCRPGQPGGVDMP</sequence>
<comment type="caution">
    <text evidence="2">The sequence shown here is derived from an EMBL/GenBank/DDBJ whole genome shotgun (WGS) entry which is preliminary data.</text>
</comment>
<dbReference type="SMART" id="SM01234">
    <property type="entry name" value="Haemolytic"/>
    <property type="match status" value="1"/>
</dbReference>
<keyword evidence="1" id="KW-1003">Cell membrane</keyword>
<accession>A0A388TIR3</accession>
<comment type="similarity">
    <text evidence="1">Belongs to the UPF0161 family.</text>
</comment>
<dbReference type="InterPro" id="IPR002696">
    <property type="entry name" value="Membr_insert_effic_factor_YidD"/>
</dbReference>
<dbReference type="NCBIfam" id="TIGR00278">
    <property type="entry name" value="membrane protein insertion efficiency factor YidD"/>
    <property type="match status" value="1"/>
</dbReference>
<comment type="function">
    <text evidence="1">Could be involved in insertion of integral membrane proteins into the membrane.</text>
</comment>
<dbReference type="Pfam" id="PF01809">
    <property type="entry name" value="YidD"/>
    <property type="match status" value="1"/>
</dbReference>
<dbReference type="HAMAP" id="MF_00386">
    <property type="entry name" value="UPF0161_YidD"/>
    <property type="match status" value="1"/>
</dbReference>
<dbReference type="Proteomes" id="UP000275925">
    <property type="component" value="Unassembled WGS sequence"/>
</dbReference>
<protein>
    <recommendedName>
        <fullName evidence="1">Putative membrane protein insertion efficiency factor</fullName>
    </recommendedName>
</protein>
<name>A0A388TIR3_9BACT</name>
<comment type="subcellular location">
    <subcellularLocation>
        <location evidence="1">Cell membrane</location>
        <topology evidence="1">Peripheral membrane protein</topology>
        <orientation evidence="1">Cytoplasmic side</orientation>
    </subcellularLocation>
</comment>
<keyword evidence="3" id="KW-1185">Reference proteome</keyword>
<dbReference type="AlphaFoldDB" id="A0A388TIR3"/>
<dbReference type="GO" id="GO:0005886">
    <property type="term" value="C:plasma membrane"/>
    <property type="evidence" value="ECO:0007669"/>
    <property type="project" value="UniProtKB-SubCell"/>
</dbReference>